<keyword evidence="2" id="KW-1185">Reference proteome</keyword>
<dbReference type="KEGG" id="ccas:EIB73_11845"/>
<accession>A0A3G8XMS2</accession>
<evidence type="ECO:0000313" key="1">
    <source>
        <dbReference type="EMBL" id="AZI33833.1"/>
    </source>
</evidence>
<evidence type="ECO:0000313" key="2">
    <source>
        <dbReference type="Proteomes" id="UP000270185"/>
    </source>
</evidence>
<sequence>MTNSHKIDVLVKIATLELDKEKETVYRVFPGFPFTISFVGTDNYFTFRRTLNELYNFNKEVAATISYKKFEKQLINVIKKLLQEKRKTTDEDFQIIIDDFLKLPMMENEVLYEIFGVLLDIPEKNFGKFSIYNISLAEDILKRKFIFGKDFNYYFKDRQSDYFIGIRINARDEVKAKEISFGICENVENIFNYMIGDLKHLRMVGILNYRNWISREILTCNKNTINHSSESDLKLLVNVNDDHFVKTTNGNGQIWQLLQKENKTKIEERIMKSVFWIGNGVYDTSSSKALLQFIFAIESLLQYDIKSFISPSIVSQLSESIAFILEDDYEKRKEISKLFKKLYKERSSIAHGNNKSIEYEDLSLSFQLSKMICISILTKTPYCNFSSIEELYEEITNLKFK</sequence>
<dbReference type="OrthoDB" id="1432623at2"/>
<dbReference type="AlphaFoldDB" id="A0A3G8XMS2"/>
<dbReference type="Proteomes" id="UP000270185">
    <property type="component" value="Chromosome"/>
</dbReference>
<organism evidence="1 2">
    <name type="scientific">Kaistella carnis</name>
    <dbReference type="NCBI Taxonomy" id="1241979"/>
    <lineage>
        <taxon>Bacteria</taxon>
        <taxon>Pseudomonadati</taxon>
        <taxon>Bacteroidota</taxon>
        <taxon>Flavobacteriia</taxon>
        <taxon>Flavobacteriales</taxon>
        <taxon>Weeksellaceae</taxon>
        <taxon>Chryseobacterium group</taxon>
        <taxon>Kaistella</taxon>
    </lineage>
</organism>
<dbReference type="RefSeq" id="WP_125025472.1">
    <property type="nucleotide sequence ID" value="NZ_CP034159.1"/>
</dbReference>
<proteinExistence type="predicted"/>
<dbReference type="EMBL" id="CP034159">
    <property type="protein sequence ID" value="AZI33833.1"/>
    <property type="molecule type" value="Genomic_DNA"/>
</dbReference>
<reference evidence="2" key="1">
    <citation type="submission" date="2018-11" db="EMBL/GenBank/DDBJ databases">
        <title>Proposal to divide the Flavobacteriaceae and reorganize its genera based on Amino Acid Identity values calculated from whole genome sequences.</title>
        <authorList>
            <person name="Nicholson A.C."/>
            <person name="Gulvik C.A."/>
            <person name="Whitney A.M."/>
            <person name="Humrighouse B.W."/>
            <person name="Bell M."/>
            <person name="Holmes B."/>
            <person name="Steigerwalt A.G."/>
            <person name="Villarma A."/>
            <person name="Sheth M."/>
            <person name="Batra D."/>
            <person name="Pryor J."/>
            <person name="Bernardet J.-F."/>
            <person name="Hugo C."/>
            <person name="Kampfer P."/>
            <person name="Newman J.D."/>
            <person name="McQuiston J.R."/>
        </authorList>
    </citation>
    <scope>NUCLEOTIDE SEQUENCE [LARGE SCALE GENOMIC DNA]</scope>
    <source>
        <strain evidence="2">G0081</strain>
    </source>
</reference>
<gene>
    <name evidence="1" type="ORF">EIB73_11845</name>
</gene>
<name>A0A3G8XMS2_9FLAO</name>
<protein>
    <submittedName>
        <fullName evidence="1">Uncharacterized protein</fullName>
    </submittedName>
</protein>